<protein>
    <submittedName>
        <fullName evidence="2">Uncharacterized protein</fullName>
    </submittedName>
</protein>
<feature type="region of interest" description="Disordered" evidence="1">
    <location>
        <begin position="19"/>
        <end position="50"/>
    </location>
</feature>
<accession>A0A1E5VQ80</accession>
<comment type="caution">
    <text evidence="2">The sequence shown here is derived from an EMBL/GenBank/DDBJ whole genome shotgun (WGS) entry which is preliminary data.</text>
</comment>
<gene>
    <name evidence="2" type="ORF">BAE44_0011738</name>
</gene>
<evidence type="ECO:0000313" key="3">
    <source>
        <dbReference type="Proteomes" id="UP000095767"/>
    </source>
</evidence>
<dbReference type="Proteomes" id="UP000095767">
    <property type="component" value="Unassembled WGS sequence"/>
</dbReference>
<keyword evidence="3" id="KW-1185">Reference proteome</keyword>
<evidence type="ECO:0000313" key="2">
    <source>
        <dbReference type="EMBL" id="OEL27242.1"/>
    </source>
</evidence>
<dbReference type="EMBL" id="LWDX02033007">
    <property type="protein sequence ID" value="OEL27242.1"/>
    <property type="molecule type" value="Genomic_DNA"/>
</dbReference>
<evidence type="ECO:0000256" key="1">
    <source>
        <dbReference type="SAM" id="MobiDB-lite"/>
    </source>
</evidence>
<organism evidence="2 3">
    <name type="scientific">Dichanthelium oligosanthes</name>
    <dbReference type="NCBI Taxonomy" id="888268"/>
    <lineage>
        <taxon>Eukaryota</taxon>
        <taxon>Viridiplantae</taxon>
        <taxon>Streptophyta</taxon>
        <taxon>Embryophyta</taxon>
        <taxon>Tracheophyta</taxon>
        <taxon>Spermatophyta</taxon>
        <taxon>Magnoliopsida</taxon>
        <taxon>Liliopsida</taxon>
        <taxon>Poales</taxon>
        <taxon>Poaceae</taxon>
        <taxon>PACMAD clade</taxon>
        <taxon>Panicoideae</taxon>
        <taxon>Panicodae</taxon>
        <taxon>Paniceae</taxon>
        <taxon>Dichantheliinae</taxon>
        <taxon>Dichanthelium</taxon>
    </lineage>
</organism>
<proteinExistence type="predicted"/>
<sequence>MEVDELMMKGEVLKEKRELKGAEEGKATKEMIMHKGGRETGKTEPAEKEKRRLMEEYAKWKREKDAARPPSDPEKWNDYYVYQARSFEKWWTEIYSWAHGSFNNESE</sequence>
<dbReference type="AlphaFoldDB" id="A0A1E5VQ80"/>
<name>A0A1E5VQ80_9POAL</name>
<reference evidence="2 3" key="1">
    <citation type="submission" date="2016-09" db="EMBL/GenBank/DDBJ databases">
        <title>The draft genome of Dichanthelium oligosanthes: A C3 panicoid grass species.</title>
        <authorList>
            <person name="Studer A.J."/>
            <person name="Schnable J.C."/>
            <person name="Brutnell T.P."/>
        </authorList>
    </citation>
    <scope>NUCLEOTIDE SEQUENCE [LARGE SCALE GENOMIC DNA]</scope>
    <source>
        <strain evidence="3">cv. Kellogg 1175</strain>
        <tissue evidence="2">Leaf</tissue>
    </source>
</reference>